<accession>A0A0F9DZE1</accession>
<gene>
    <name evidence="1" type="ORF">LCGC14_2217760</name>
</gene>
<feature type="non-terminal residue" evidence="1">
    <location>
        <position position="120"/>
    </location>
</feature>
<comment type="caution">
    <text evidence="1">The sequence shown here is derived from an EMBL/GenBank/DDBJ whole genome shotgun (WGS) entry which is preliminary data.</text>
</comment>
<dbReference type="EMBL" id="LAZR01029572">
    <property type="protein sequence ID" value="KKL59196.1"/>
    <property type="molecule type" value="Genomic_DNA"/>
</dbReference>
<proteinExistence type="predicted"/>
<evidence type="ECO:0000313" key="1">
    <source>
        <dbReference type="EMBL" id="KKL59196.1"/>
    </source>
</evidence>
<dbReference type="AlphaFoldDB" id="A0A0F9DZE1"/>
<sequence length="120" mass="13405">MALRPNIPDVSLVEDPLVREALQAIKRIIDIREGVVGEETFVQKNSLQSGQQTNGAGWVKVTFPKAFTVIPKLVVSGVKDDSTSPDLIEFAQDHFDVFLLRRPRPRGHHVPLIVAKLDRD</sequence>
<reference evidence="1" key="1">
    <citation type="journal article" date="2015" name="Nature">
        <title>Complex archaea that bridge the gap between prokaryotes and eukaryotes.</title>
        <authorList>
            <person name="Spang A."/>
            <person name="Saw J.H."/>
            <person name="Jorgensen S.L."/>
            <person name="Zaremba-Niedzwiedzka K."/>
            <person name="Martijn J."/>
            <person name="Lind A.E."/>
            <person name="van Eijk R."/>
            <person name="Schleper C."/>
            <person name="Guy L."/>
            <person name="Ettema T.J."/>
        </authorList>
    </citation>
    <scope>NUCLEOTIDE SEQUENCE</scope>
</reference>
<organism evidence="1">
    <name type="scientific">marine sediment metagenome</name>
    <dbReference type="NCBI Taxonomy" id="412755"/>
    <lineage>
        <taxon>unclassified sequences</taxon>
        <taxon>metagenomes</taxon>
        <taxon>ecological metagenomes</taxon>
    </lineage>
</organism>
<protein>
    <submittedName>
        <fullName evidence="1">Uncharacterized protein</fullName>
    </submittedName>
</protein>
<name>A0A0F9DZE1_9ZZZZ</name>